<keyword evidence="3" id="KW-1185">Reference proteome</keyword>
<keyword evidence="1" id="KW-1133">Transmembrane helix</keyword>
<protein>
    <submittedName>
        <fullName evidence="2">Uncharacterized protein</fullName>
    </submittedName>
</protein>
<dbReference type="EMBL" id="LDAU01000007">
    <property type="protein sequence ID" value="KRX11071.1"/>
    <property type="molecule type" value="Genomic_DNA"/>
</dbReference>
<accession>A0A0V0R9A7</accession>
<organism evidence="2 3">
    <name type="scientific">Pseudocohnilembus persalinus</name>
    <name type="common">Ciliate</name>
    <dbReference type="NCBI Taxonomy" id="266149"/>
    <lineage>
        <taxon>Eukaryota</taxon>
        <taxon>Sar</taxon>
        <taxon>Alveolata</taxon>
        <taxon>Ciliophora</taxon>
        <taxon>Intramacronucleata</taxon>
        <taxon>Oligohymenophorea</taxon>
        <taxon>Scuticociliatia</taxon>
        <taxon>Philasterida</taxon>
        <taxon>Pseudocohnilembidae</taxon>
        <taxon>Pseudocohnilembus</taxon>
    </lineage>
</organism>
<proteinExistence type="predicted"/>
<reference evidence="2 3" key="1">
    <citation type="journal article" date="2015" name="Sci. Rep.">
        <title>Genome of the facultative scuticociliatosis pathogen Pseudocohnilembus persalinus provides insight into its virulence through horizontal gene transfer.</title>
        <authorList>
            <person name="Xiong J."/>
            <person name="Wang G."/>
            <person name="Cheng J."/>
            <person name="Tian M."/>
            <person name="Pan X."/>
            <person name="Warren A."/>
            <person name="Jiang C."/>
            <person name="Yuan D."/>
            <person name="Miao W."/>
        </authorList>
    </citation>
    <scope>NUCLEOTIDE SEQUENCE [LARGE SCALE GENOMIC DNA]</scope>
    <source>
        <strain evidence="2">36N120E</strain>
    </source>
</reference>
<keyword evidence="1" id="KW-0812">Transmembrane</keyword>
<evidence type="ECO:0000313" key="3">
    <source>
        <dbReference type="Proteomes" id="UP000054937"/>
    </source>
</evidence>
<comment type="caution">
    <text evidence="2">The sequence shown here is derived from an EMBL/GenBank/DDBJ whole genome shotgun (WGS) entry which is preliminary data.</text>
</comment>
<name>A0A0V0R9A7_PSEPJ</name>
<feature type="transmembrane region" description="Helical" evidence="1">
    <location>
        <begin position="53"/>
        <end position="70"/>
    </location>
</feature>
<dbReference type="InParanoid" id="A0A0V0R9A7"/>
<gene>
    <name evidence="2" type="ORF">PPERSA_05180</name>
</gene>
<dbReference type="Proteomes" id="UP000054937">
    <property type="component" value="Unassembled WGS sequence"/>
</dbReference>
<dbReference type="AlphaFoldDB" id="A0A0V0R9A7"/>
<evidence type="ECO:0000313" key="2">
    <source>
        <dbReference type="EMBL" id="KRX11071.1"/>
    </source>
</evidence>
<feature type="transmembrane region" description="Helical" evidence="1">
    <location>
        <begin position="28"/>
        <end position="47"/>
    </location>
</feature>
<sequence>MSDFEYNKRDTKEVYAALLSYKEAESQALGVGLLGLFGSFYMIPKRLTVPKPLLGFTSFMVGAVFYNSWISAERNNYMKIAANANSRASAQLNTIMNVQH</sequence>
<keyword evidence="1" id="KW-0472">Membrane</keyword>
<evidence type="ECO:0000256" key="1">
    <source>
        <dbReference type="SAM" id="Phobius"/>
    </source>
</evidence>